<feature type="transmembrane region" description="Helical" evidence="19">
    <location>
        <begin position="171"/>
        <end position="189"/>
    </location>
</feature>
<name>A0A9Q4PYK3_9EURY</name>
<evidence type="ECO:0000256" key="16">
    <source>
        <dbReference type="ARBA" id="ARBA00032853"/>
    </source>
</evidence>
<evidence type="ECO:0000256" key="7">
    <source>
        <dbReference type="ARBA" id="ARBA00022475"/>
    </source>
</evidence>
<reference evidence="20" key="1">
    <citation type="submission" date="2022-01" db="EMBL/GenBank/DDBJ databases">
        <title>Draft genome of Methanogenium marinum DSM 15558.</title>
        <authorList>
            <person name="Chen S.-C."/>
            <person name="You Y.-T."/>
        </authorList>
    </citation>
    <scope>NUCLEOTIDE SEQUENCE</scope>
    <source>
        <strain evidence="20">DSM 15558</strain>
    </source>
</reference>
<dbReference type="GO" id="GO:0005886">
    <property type="term" value="C:plasma membrane"/>
    <property type="evidence" value="ECO:0007669"/>
    <property type="project" value="UniProtKB-SubCell"/>
</dbReference>
<dbReference type="PANTHER" id="PTHR34148">
    <property type="entry name" value="ADENOSYLCOBINAMIDE-GDP RIBAZOLETRANSFERASE"/>
    <property type="match status" value="1"/>
</dbReference>
<evidence type="ECO:0000256" key="10">
    <source>
        <dbReference type="ARBA" id="ARBA00022692"/>
    </source>
</evidence>
<evidence type="ECO:0000256" key="18">
    <source>
        <dbReference type="ARBA" id="ARBA00049504"/>
    </source>
</evidence>
<comment type="caution">
    <text evidence="20">The sequence shown here is derived from an EMBL/GenBank/DDBJ whole genome shotgun (WGS) entry which is preliminary data.</text>
</comment>
<evidence type="ECO:0000256" key="17">
    <source>
        <dbReference type="ARBA" id="ARBA00048623"/>
    </source>
</evidence>
<keyword evidence="21" id="KW-1185">Reference proteome</keyword>
<dbReference type="Pfam" id="PF02654">
    <property type="entry name" value="CobS"/>
    <property type="match status" value="1"/>
</dbReference>
<keyword evidence="9 19" id="KW-0808">Transferase</keyword>
<evidence type="ECO:0000313" key="21">
    <source>
        <dbReference type="Proteomes" id="UP001143747"/>
    </source>
</evidence>
<dbReference type="NCBIfam" id="TIGR00317">
    <property type="entry name" value="cobS"/>
    <property type="match status" value="1"/>
</dbReference>
<evidence type="ECO:0000256" key="19">
    <source>
        <dbReference type="HAMAP-Rule" id="MF_00719"/>
    </source>
</evidence>
<evidence type="ECO:0000256" key="6">
    <source>
        <dbReference type="ARBA" id="ARBA00015850"/>
    </source>
</evidence>
<evidence type="ECO:0000256" key="11">
    <source>
        <dbReference type="ARBA" id="ARBA00022842"/>
    </source>
</evidence>
<dbReference type="AlphaFoldDB" id="A0A9Q4PYK3"/>
<evidence type="ECO:0000256" key="9">
    <source>
        <dbReference type="ARBA" id="ARBA00022679"/>
    </source>
</evidence>
<protein>
    <recommendedName>
        <fullName evidence="6 19">Adenosylcobinamide-GDP ribazoletransferase</fullName>
        <ecNumber evidence="5 19">2.7.8.26</ecNumber>
    </recommendedName>
    <alternativeName>
        <fullName evidence="16 19">Cobalamin synthase</fullName>
    </alternativeName>
    <alternativeName>
        <fullName evidence="15 19">Cobalamin-5'-phosphate synthase</fullName>
    </alternativeName>
</protein>
<comment type="function">
    <text evidence="14 19">Joins adenosylcobinamide-GDP and alpha-ribazole to generate adenosylcobalamin (Ado-cobalamin). Also synthesizes adenosylcobalamin 5'-phosphate from adenosylcobinamide-GDP and alpha-ribazole 5'-phosphate.</text>
</comment>
<dbReference type="RefSeq" id="WP_274925490.1">
    <property type="nucleotide sequence ID" value="NZ_JAKELO010000002.1"/>
</dbReference>
<keyword evidence="8 19" id="KW-0169">Cobalamin biosynthesis</keyword>
<evidence type="ECO:0000256" key="3">
    <source>
        <dbReference type="ARBA" id="ARBA00004663"/>
    </source>
</evidence>
<evidence type="ECO:0000313" key="20">
    <source>
        <dbReference type="EMBL" id="MDE4908878.1"/>
    </source>
</evidence>
<feature type="transmembrane region" description="Helical" evidence="19">
    <location>
        <begin position="195"/>
        <end position="214"/>
    </location>
</feature>
<feature type="transmembrane region" description="Helical" evidence="19">
    <location>
        <begin position="37"/>
        <end position="58"/>
    </location>
</feature>
<dbReference type="PANTHER" id="PTHR34148:SF1">
    <property type="entry name" value="ADENOSYLCOBINAMIDE-GDP RIBAZOLETRANSFERASE"/>
    <property type="match status" value="1"/>
</dbReference>
<feature type="transmembrane region" description="Helical" evidence="19">
    <location>
        <begin position="134"/>
        <end position="159"/>
    </location>
</feature>
<dbReference type="GO" id="GO:0051073">
    <property type="term" value="F:adenosylcobinamide-GDP ribazoletransferase activity"/>
    <property type="evidence" value="ECO:0007669"/>
    <property type="project" value="UniProtKB-UniRule"/>
</dbReference>
<comment type="similarity">
    <text evidence="4 19">Belongs to the CobS family.</text>
</comment>
<dbReference type="GO" id="GO:0008818">
    <property type="term" value="F:cobalamin 5'-phosphate synthase activity"/>
    <property type="evidence" value="ECO:0007669"/>
    <property type="project" value="UniProtKB-UniRule"/>
</dbReference>
<organism evidence="20 21">
    <name type="scientific">Methanogenium marinum</name>
    <dbReference type="NCBI Taxonomy" id="348610"/>
    <lineage>
        <taxon>Archaea</taxon>
        <taxon>Methanobacteriati</taxon>
        <taxon>Methanobacteriota</taxon>
        <taxon>Stenosarchaea group</taxon>
        <taxon>Methanomicrobia</taxon>
        <taxon>Methanomicrobiales</taxon>
        <taxon>Methanomicrobiaceae</taxon>
        <taxon>Methanogenium</taxon>
    </lineage>
</organism>
<dbReference type="EC" id="2.7.8.26" evidence="5 19"/>
<dbReference type="EMBL" id="JAKELO010000002">
    <property type="protein sequence ID" value="MDE4908878.1"/>
    <property type="molecule type" value="Genomic_DNA"/>
</dbReference>
<gene>
    <name evidence="19 20" type="primary">cobS</name>
    <name evidence="20" type="ORF">L0665_09695</name>
</gene>
<dbReference type="InterPro" id="IPR003805">
    <property type="entry name" value="CobS"/>
</dbReference>
<sequence>MLEYTMIITEALRAMFQFTTILPMGRHADYDAFARHAYLLPLSGYLVGGIAALVSMLFGEPLVAGAVALSVALVLTGFNHFDGLCDLGDGMMAHGSREKRVTALTDRTLGAGAVGTAVVVMLLAYAGITTVTWIAGAIIIAEVMGKFVQVLLIVIGNPFRDGMFSYIHTFARWWFIPLSCLFVLPLLLLKVISPLSAGAAVAAALLTAGILLVVTRRLFGGVNGDIVGASHELTRCMVLLALAITGF</sequence>
<keyword evidence="7 19" id="KW-1003">Cell membrane</keyword>
<keyword evidence="12 19" id="KW-1133">Transmembrane helix</keyword>
<comment type="pathway">
    <text evidence="3 19">Cofactor biosynthesis; adenosylcobalamin biosynthesis; adenosylcobalamin from cob(II)yrinate a,c-diamide: step 7/7.</text>
</comment>
<evidence type="ECO:0000256" key="5">
    <source>
        <dbReference type="ARBA" id="ARBA00013200"/>
    </source>
</evidence>
<keyword evidence="13 19" id="KW-0472">Membrane</keyword>
<proteinExistence type="inferred from homology"/>
<comment type="catalytic activity">
    <reaction evidence="17 19">
        <text>alpha-ribazole + adenosylcob(III)inamide-GDP = adenosylcob(III)alamin + GMP + H(+)</text>
        <dbReference type="Rhea" id="RHEA:16049"/>
        <dbReference type="ChEBI" id="CHEBI:10329"/>
        <dbReference type="ChEBI" id="CHEBI:15378"/>
        <dbReference type="ChEBI" id="CHEBI:18408"/>
        <dbReference type="ChEBI" id="CHEBI:58115"/>
        <dbReference type="ChEBI" id="CHEBI:60487"/>
        <dbReference type="EC" id="2.7.8.26"/>
    </reaction>
</comment>
<evidence type="ECO:0000256" key="12">
    <source>
        <dbReference type="ARBA" id="ARBA00022989"/>
    </source>
</evidence>
<evidence type="ECO:0000256" key="13">
    <source>
        <dbReference type="ARBA" id="ARBA00023136"/>
    </source>
</evidence>
<dbReference type="HAMAP" id="MF_00719">
    <property type="entry name" value="CobS"/>
    <property type="match status" value="1"/>
</dbReference>
<keyword evidence="11 19" id="KW-0460">Magnesium</keyword>
<dbReference type="Proteomes" id="UP001143747">
    <property type="component" value="Unassembled WGS sequence"/>
</dbReference>
<feature type="transmembrane region" description="Helical" evidence="19">
    <location>
        <begin position="64"/>
        <end position="87"/>
    </location>
</feature>
<evidence type="ECO:0000256" key="15">
    <source>
        <dbReference type="ARBA" id="ARBA00032605"/>
    </source>
</evidence>
<keyword evidence="10 19" id="KW-0812">Transmembrane</keyword>
<accession>A0A9Q4PYK3</accession>
<evidence type="ECO:0000256" key="1">
    <source>
        <dbReference type="ARBA" id="ARBA00001946"/>
    </source>
</evidence>
<evidence type="ECO:0000256" key="4">
    <source>
        <dbReference type="ARBA" id="ARBA00010561"/>
    </source>
</evidence>
<comment type="subcellular location">
    <subcellularLocation>
        <location evidence="2 19">Cell membrane</location>
        <topology evidence="2 19">Multi-pass membrane protein</topology>
    </subcellularLocation>
</comment>
<feature type="transmembrane region" description="Helical" evidence="19">
    <location>
        <begin position="108"/>
        <end position="128"/>
    </location>
</feature>
<comment type="cofactor">
    <cofactor evidence="1 19">
        <name>Mg(2+)</name>
        <dbReference type="ChEBI" id="CHEBI:18420"/>
    </cofactor>
</comment>
<evidence type="ECO:0000256" key="14">
    <source>
        <dbReference type="ARBA" id="ARBA00025228"/>
    </source>
</evidence>
<dbReference type="GO" id="GO:0009236">
    <property type="term" value="P:cobalamin biosynthetic process"/>
    <property type="evidence" value="ECO:0007669"/>
    <property type="project" value="UniProtKB-UniRule"/>
</dbReference>
<comment type="catalytic activity">
    <reaction evidence="18 19">
        <text>alpha-ribazole 5'-phosphate + adenosylcob(III)inamide-GDP = adenosylcob(III)alamin 5'-phosphate + GMP + H(+)</text>
        <dbReference type="Rhea" id="RHEA:23560"/>
        <dbReference type="ChEBI" id="CHEBI:15378"/>
        <dbReference type="ChEBI" id="CHEBI:57918"/>
        <dbReference type="ChEBI" id="CHEBI:58115"/>
        <dbReference type="ChEBI" id="CHEBI:60487"/>
        <dbReference type="ChEBI" id="CHEBI:60493"/>
        <dbReference type="EC" id="2.7.8.26"/>
    </reaction>
</comment>
<evidence type="ECO:0000256" key="2">
    <source>
        <dbReference type="ARBA" id="ARBA00004651"/>
    </source>
</evidence>
<evidence type="ECO:0000256" key="8">
    <source>
        <dbReference type="ARBA" id="ARBA00022573"/>
    </source>
</evidence>